<organism evidence="3 4">
    <name type="scientific">Dyadobacter arcticus</name>
    <dbReference type="NCBI Taxonomy" id="1078754"/>
    <lineage>
        <taxon>Bacteria</taxon>
        <taxon>Pseudomonadati</taxon>
        <taxon>Bacteroidota</taxon>
        <taxon>Cytophagia</taxon>
        <taxon>Cytophagales</taxon>
        <taxon>Spirosomataceae</taxon>
        <taxon>Dyadobacter</taxon>
    </lineage>
</organism>
<dbReference type="InterPro" id="IPR025857">
    <property type="entry name" value="MacB_PCD"/>
</dbReference>
<dbReference type="PROSITE" id="PS51257">
    <property type="entry name" value="PROKAR_LIPOPROTEIN"/>
    <property type="match status" value="1"/>
</dbReference>
<feature type="transmembrane region" description="Helical" evidence="1">
    <location>
        <begin position="6"/>
        <end position="29"/>
    </location>
</feature>
<name>A0ABX0UPY5_9BACT</name>
<keyword evidence="1" id="KW-1133">Transmembrane helix</keyword>
<comment type="caution">
    <text evidence="3">The sequence shown here is derived from an EMBL/GenBank/DDBJ whole genome shotgun (WGS) entry which is preliminary data.</text>
</comment>
<keyword evidence="1" id="KW-0472">Membrane</keyword>
<gene>
    <name evidence="3" type="ORF">FHS68_002797</name>
</gene>
<protein>
    <recommendedName>
        <fullName evidence="2">MacB-like periplasmic core domain-containing protein</fullName>
    </recommendedName>
</protein>
<evidence type="ECO:0000313" key="3">
    <source>
        <dbReference type="EMBL" id="NIJ53615.1"/>
    </source>
</evidence>
<dbReference type="EMBL" id="JAASQJ010000003">
    <property type="protein sequence ID" value="NIJ53615.1"/>
    <property type="molecule type" value="Genomic_DNA"/>
</dbReference>
<dbReference type="Proteomes" id="UP001179181">
    <property type="component" value="Unassembled WGS sequence"/>
</dbReference>
<evidence type="ECO:0000256" key="1">
    <source>
        <dbReference type="SAM" id="Phobius"/>
    </source>
</evidence>
<reference evidence="3 4" key="1">
    <citation type="submission" date="2020-03" db="EMBL/GenBank/DDBJ databases">
        <title>Genomic Encyclopedia of Type Strains, Phase IV (KMG-IV): sequencing the most valuable type-strain genomes for metagenomic binning, comparative biology and taxonomic classification.</title>
        <authorList>
            <person name="Goeker M."/>
        </authorList>
    </citation>
    <scope>NUCLEOTIDE SEQUENCE [LARGE SCALE GENOMIC DNA]</scope>
    <source>
        <strain evidence="3 4">DSM 102865</strain>
    </source>
</reference>
<accession>A0ABX0UPY5</accession>
<evidence type="ECO:0000313" key="4">
    <source>
        <dbReference type="Proteomes" id="UP001179181"/>
    </source>
</evidence>
<sequence length="150" mass="17438">MWKNKAFSFVNLTGLVVGITACLLILQYVSFELNFDRFHKDADRIYRITNDRFQQGKLIQHGTITYPTIGTTMAKDFNEVESYTTVSNPGTFKLQRDKKIFEEKGLFVDQHFLSFFTFPLKQPVLRQTFLVTGCRDHLMSRGLGLMRKRG</sequence>
<evidence type="ECO:0000259" key="2">
    <source>
        <dbReference type="Pfam" id="PF12704"/>
    </source>
</evidence>
<proteinExistence type="predicted"/>
<dbReference type="RefSeq" id="WP_229211903.1">
    <property type="nucleotide sequence ID" value="NZ_JAASQJ010000003.1"/>
</dbReference>
<keyword evidence="4" id="KW-1185">Reference proteome</keyword>
<keyword evidence="1" id="KW-0812">Transmembrane</keyword>
<dbReference type="Pfam" id="PF12704">
    <property type="entry name" value="MacB_PCD"/>
    <property type="match status" value="1"/>
</dbReference>
<feature type="domain" description="MacB-like periplasmic core" evidence="2">
    <location>
        <begin position="8"/>
        <end position="122"/>
    </location>
</feature>